<proteinExistence type="predicted"/>
<accession>A0A1J1IP56</accession>
<sequence length="75" mass="8709">MLWLTLRHYLTQTAIVDLNVMGIQDRIMIVEIEYERMLNGLSPLVNQTNLEFPNVINITAVTDLNSTEETTRKFI</sequence>
<keyword evidence="2" id="KW-1185">Reference proteome</keyword>
<gene>
    <name evidence="1" type="ORF">CLUMA_CG015528</name>
</gene>
<dbReference type="Proteomes" id="UP000183832">
    <property type="component" value="Unassembled WGS sequence"/>
</dbReference>
<dbReference type="EMBL" id="CVRI01000057">
    <property type="protein sequence ID" value="CRL02021.1"/>
    <property type="molecule type" value="Genomic_DNA"/>
</dbReference>
<reference evidence="1 2" key="1">
    <citation type="submission" date="2015-04" db="EMBL/GenBank/DDBJ databases">
        <authorList>
            <person name="Syromyatnikov M.Y."/>
            <person name="Popov V.N."/>
        </authorList>
    </citation>
    <scope>NUCLEOTIDE SEQUENCE [LARGE SCALE GENOMIC DNA]</scope>
</reference>
<organism evidence="1 2">
    <name type="scientific">Clunio marinus</name>
    <dbReference type="NCBI Taxonomy" id="568069"/>
    <lineage>
        <taxon>Eukaryota</taxon>
        <taxon>Metazoa</taxon>
        <taxon>Ecdysozoa</taxon>
        <taxon>Arthropoda</taxon>
        <taxon>Hexapoda</taxon>
        <taxon>Insecta</taxon>
        <taxon>Pterygota</taxon>
        <taxon>Neoptera</taxon>
        <taxon>Endopterygota</taxon>
        <taxon>Diptera</taxon>
        <taxon>Nematocera</taxon>
        <taxon>Chironomoidea</taxon>
        <taxon>Chironomidae</taxon>
        <taxon>Clunio</taxon>
    </lineage>
</organism>
<evidence type="ECO:0000313" key="1">
    <source>
        <dbReference type="EMBL" id="CRL02021.1"/>
    </source>
</evidence>
<name>A0A1J1IP56_9DIPT</name>
<evidence type="ECO:0000313" key="2">
    <source>
        <dbReference type="Proteomes" id="UP000183832"/>
    </source>
</evidence>
<dbReference type="AlphaFoldDB" id="A0A1J1IP56"/>
<protein>
    <submittedName>
        <fullName evidence="1">CLUMA_CG015528, isoform A</fullName>
    </submittedName>
</protein>